<reference evidence="2" key="1">
    <citation type="journal article" date="2020" name="BMC Genomics">
        <title>Correction to: Identification and distribution of gene clusters required for synthesis of sphingolipid metabolism inhibitors in diverse species of the filamentous fungus Fusarium.</title>
        <authorList>
            <person name="Kim H.S."/>
            <person name="Lohmar J.M."/>
            <person name="Busman M."/>
            <person name="Brown D.W."/>
            <person name="Naumann T.A."/>
            <person name="Divon H.H."/>
            <person name="Lysoe E."/>
            <person name="Uhlig S."/>
            <person name="Proctor R.H."/>
        </authorList>
    </citation>
    <scope>NUCLEOTIDE SEQUENCE</scope>
    <source>
        <strain evidence="2">NRRL 20472</strain>
    </source>
</reference>
<protein>
    <submittedName>
        <fullName evidence="2">Uncharacterized protein</fullName>
    </submittedName>
</protein>
<dbReference type="AlphaFoldDB" id="A0A8H4U378"/>
<evidence type="ECO:0000313" key="2">
    <source>
        <dbReference type="EMBL" id="KAF4968834.1"/>
    </source>
</evidence>
<feature type="compositionally biased region" description="Basic and acidic residues" evidence="1">
    <location>
        <begin position="418"/>
        <end position="427"/>
    </location>
</feature>
<feature type="region of interest" description="Disordered" evidence="1">
    <location>
        <begin position="1"/>
        <end position="88"/>
    </location>
</feature>
<feature type="region of interest" description="Disordered" evidence="1">
    <location>
        <begin position="403"/>
        <end position="427"/>
    </location>
</feature>
<gene>
    <name evidence="2" type="ORF">FSARC_3863</name>
</gene>
<evidence type="ECO:0000313" key="3">
    <source>
        <dbReference type="Proteomes" id="UP000622797"/>
    </source>
</evidence>
<organism evidence="2 3">
    <name type="scientific">Fusarium sarcochroum</name>
    <dbReference type="NCBI Taxonomy" id="1208366"/>
    <lineage>
        <taxon>Eukaryota</taxon>
        <taxon>Fungi</taxon>
        <taxon>Dikarya</taxon>
        <taxon>Ascomycota</taxon>
        <taxon>Pezizomycotina</taxon>
        <taxon>Sordariomycetes</taxon>
        <taxon>Hypocreomycetidae</taxon>
        <taxon>Hypocreales</taxon>
        <taxon>Nectriaceae</taxon>
        <taxon>Fusarium</taxon>
        <taxon>Fusarium lateritium species complex</taxon>
    </lineage>
</organism>
<feature type="compositionally biased region" description="Polar residues" evidence="1">
    <location>
        <begin position="49"/>
        <end position="85"/>
    </location>
</feature>
<keyword evidence="3" id="KW-1185">Reference proteome</keyword>
<accession>A0A8H4U378</accession>
<comment type="caution">
    <text evidence="2">The sequence shown here is derived from an EMBL/GenBank/DDBJ whole genome shotgun (WGS) entry which is preliminary data.</text>
</comment>
<dbReference type="Proteomes" id="UP000622797">
    <property type="component" value="Unassembled WGS sequence"/>
</dbReference>
<sequence length="427" mass="48533">MREEFIRQHQPYVTNSNQRKSKLTEEFAPSAELLNHPLSESFDHPPEVSNYSHSTPSLTQPLPSNTSSTMQSLNSEETAQAQSWKESIDERISQPSGAYALAEDMGSYNVSQFCSPIAGYFTPNYAIEGPKFHDDIQQDGNQMVQIKARWDDLWLSTQLFWDLMLRMQPNCIISNPEYTKQAVNFMLDVVIGRMLPYVRPSYDARIAGMQLQLFNRCLRRLELLLRNDMVTCGNSPKVLCGCMVAVKRPKHKVNIWTRLFGSKSGDQQGRSEDRSFRLRDIAGLIRLEDYLTHVSIEFQHQVGPSSPEALSGLIHTAIGFMDDEIKRCLPKKEYPTADELKAEWIYLLCHPDIRAGVCREVKAIVHESMAFQKKHGKSGHREECELWTGPKAGLAKMLSFPVDSNKDKGTSPLHPSFWKKDPKGPGK</sequence>
<name>A0A8H4U378_9HYPO</name>
<evidence type="ECO:0000256" key="1">
    <source>
        <dbReference type="SAM" id="MobiDB-lite"/>
    </source>
</evidence>
<proteinExistence type="predicted"/>
<dbReference type="OrthoDB" id="5058264at2759"/>
<dbReference type="EMBL" id="JABEXW010000186">
    <property type="protein sequence ID" value="KAF4968834.1"/>
    <property type="molecule type" value="Genomic_DNA"/>
</dbReference>
<reference evidence="2" key="2">
    <citation type="submission" date="2020-05" db="EMBL/GenBank/DDBJ databases">
        <authorList>
            <person name="Kim H.-S."/>
            <person name="Proctor R.H."/>
            <person name="Brown D.W."/>
        </authorList>
    </citation>
    <scope>NUCLEOTIDE SEQUENCE</scope>
    <source>
        <strain evidence="2">NRRL 20472</strain>
    </source>
</reference>